<evidence type="ECO:0000256" key="1">
    <source>
        <dbReference type="ARBA" id="ARBA00004123"/>
    </source>
</evidence>
<evidence type="ECO:0000256" key="9">
    <source>
        <dbReference type="ARBA" id="ARBA00023128"/>
    </source>
</evidence>
<evidence type="ECO:0000256" key="5">
    <source>
        <dbReference type="ARBA" id="ARBA00022801"/>
    </source>
</evidence>
<evidence type="ECO:0000256" key="3">
    <source>
        <dbReference type="ARBA" id="ARBA00022741"/>
    </source>
</evidence>
<comment type="subcellular location">
    <subcellularLocation>
        <location evidence="2">Mitochondrion</location>
    </subcellularLocation>
    <subcellularLocation>
        <location evidence="1">Nucleus</location>
    </subcellularLocation>
</comment>
<dbReference type="HAMAP" id="MF_03176">
    <property type="entry name" value="PIF1"/>
    <property type="match status" value="1"/>
</dbReference>
<keyword evidence="17" id="KW-1185">Reference proteome</keyword>
<keyword evidence="9" id="KW-0496">Mitochondrion</keyword>
<dbReference type="InterPro" id="IPR051055">
    <property type="entry name" value="PIF1_helicase"/>
</dbReference>
<comment type="caution">
    <text evidence="16">The sequence shown here is derived from an EMBL/GenBank/DDBJ whole genome shotgun (WGS) entry which is preliminary data.</text>
</comment>
<dbReference type="SUPFAM" id="SSF52540">
    <property type="entry name" value="P-loop containing nucleoside triphosphate hydrolases"/>
    <property type="match status" value="2"/>
</dbReference>
<feature type="compositionally biased region" description="Low complexity" evidence="14">
    <location>
        <begin position="125"/>
        <end position="156"/>
    </location>
</feature>
<evidence type="ECO:0000313" key="16">
    <source>
        <dbReference type="EMBL" id="TFB01960.1"/>
    </source>
</evidence>
<evidence type="ECO:0000256" key="8">
    <source>
        <dbReference type="ARBA" id="ARBA00023125"/>
    </source>
</evidence>
<evidence type="ECO:0000313" key="17">
    <source>
        <dbReference type="Proteomes" id="UP001642720"/>
    </source>
</evidence>
<dbReference type="InterPro" id="IPR049163">
    <property type="entry name" value="Pif1-like_2B_dom"/>
</dbReference>
<dbReference type="Pfam" id="PF05970">
    <property type="entry name" value="PIF1"/>
    <property type="match status" value="1"/>
</dbReference>
<protein>
    <submittedName>
        <fullName evidence="16">ATP-dependent DNA helicase PIF1</fullName>
    </submittedName>
</protein>
<evidence type="ECO:0000256" key="4">
    <source>
        <dbReference type="ARBA" id="ARBA00022763"/>
    </source>
</evidence>
<feature type="compositionally biased region" description="Low complexity" evidence="14">
    <location>
        <begin position="168"/>
        <end position="178"/>
    </location>
</feature>
<feature type="region of interest" description="Disordered" evidence="14">
    <location>
        <begin position="239"/>
        <end position="297"/>
    </location>
</feature>
<keyword evidence="4" id="KW-0227">DNA damage</keyword>
<keyword evidence="6 16" id="KW-0347">Helicase</keyword>
<proteinExistence type="inferred from homology"/>
<keyword evidence="5" id="KW-0378">Hydrolase</keyword>
<evidence type="ECO:0000256" key="10">
    <source>
        <dbReference type="ARBA" id="ARBA00023172"/>
    </source>
</evidence>
<evidence type="ECO:0000256" key="14">
    <source>
        <dbReference type="SAM" id="MobiDB-lite"/>
    </source>
</evidence>
<feature type="region of interest" description="Disordered" evidence="14">
    <location>
        <begin position="89"/>
        <end position="109"/>
    </location>
</feature>
<keyword evidence="3" id="KW-0547">Nucleotide-binding</keyword>
<evidence type="ECO:0000259" key="15">
    <source>
        <dbReference type="SMART" id="SM00382"/>
    </source>
</evidence>
<evidence type="ECO:0000256" key="13">
    <source>
        <dbReference type="ARBA" id="ARBA00023242"/>
    </source>
</evidence>
<keyword evidence="12" id="KW-0413">Isomerase</keyword>
<evidence type="ECO:0000256" key="6">
    <source>
        <dbReference type="ARBA" id="ARBA00022806"/>
    </source>
</evidence>
<keyword evidence="7" id="KW-0067">ATP-binding</keyword>
<dbReference type="EMBL" id="PPTA01000007">
    <property type="protein sequence ID" value="TFB01960.1"/>
    <property type="molecule type" value="Genomic_DNA"/>
</dbReference>
<organism evidence="16 17">
    <name type="scientific">Trichoderma ghanense</name>
    <dbReference type="NCBI Taxonomy" id="65468"/>
    <lineage>
        <taxon>Eukaryota</taxon>
        <taxon>Fungi</taxon>
        <taxon>Dikarya</taxon>
        <taxon>Ascomycota</taxon>
        <taxon>Pezizomycotina</taxon>
        <taxon>Sordariomycetes</taxon>
        <taxon>Hypocreomycetidae</taxon>
        <taxon>Hypocreales</taxon>
        <taxon>Hypocreaceae</taxon>
        <taxon>Trichoderma</taxon>
    </lineage>
</organism>
<dbReference type="CDD" id="cd18037">
    <property type="entry name" value="DEXSc_Pif1_like"/>
    <property type="match status" value="1"/>
</dbReference>
<evidence type="ECO:0000256" key="7">
    <source>
        <dbReference type="ARBA" id="ARBA00022840"/>
    </source>
</evidence>
<dbReference type="PANTHER" id="PTHR47642">
    <property type="entry name" value="ATP-DEPENDENT DNA HELICASE"/>
    <property type="match status" value="1"/>
</dbReference>
<evidence type="ECO:0000256" key="12">
    <source>
        <dbReference type="ARBA" id="ARBA00023235"/>
    </source>
</evidence>
<keyword evidence="11" id="KW-0234">DNA repair</keyword>
<dbReference type="InterPro" id="IPR003593">
    <property type="entry name" value="AAA+_ATPase"/>
</dbReference>
<dbReference type="PANTHER" id="PTHR47642:SF5">
    <property type="entry name" value="ATP-DEPENDENT DNA HELICASE"/>
    <property type="match status" value="1"/>
</dbReference>
<accession>A0ABY2H3J9</accession>
<keyword evidence="8" id="KW-0238">DNA-binding</keyword>
<dbReference type="GO" id="GO:0004386">
    <property type="term" value="F:helicase activity"/>
    <property type="evidence" value="ECO:0007669"/>
    <property type="project" value="UniProtKB-KW"/>
</dbReference>
<dbReference type="InterPro" id="IPR027417">
    <property type="entry name" value="P-loop_NTPase"/>
</dbReference>
<feature type="compositionally biased region" description="Polar residues" evidence="14">
    <location>
        <begin position="336"/>
        <end position="348"/>
    </location>
</feature>
<dbReference type="RefSeq" id="XP_073558161.1">
    <property type="nucleotide sequence ID" value="XM_073703233.1"/>
</dbReference>
<feature type="region of interest" description="Disordered" evidence="14">
    <location>
        <begin position="125"/>
        <end position="182"/>
    </location>
</feature>
<dbReference type="Proteomes" id="UP001642720">
    <property type="component" value="Unassembled WGS sequence"/>
</dbReference>
<sequence length="880" mass="96345">ILDFQSAAAAASWNRTPATRCRPSRLIQGGSTNSALLPSWKPRGIAVPYMKSAVAVRPRSLQRAAQQLAHVPSPRAMFLKANKAYKANEPPGRNALAKTLLPSSSPAAPVADIRDHMTKAGSVTSSASASASASASVSTSVSTSTSASTASSFSTSRPLQDRTSSLMQQQQRQHQHQQPTTGQLVSLYKRSDADAKTQAAVHFTADDFSDDENIMLDFKAPQAASKPKPKPQAEIDTLPSLADETPPATQEIPWSSSPTSHYFPPQPKPTTASLKRDSSGESQSMGAPAQKKKRVLPSSFHSDYVEHTAAAARVSSSKSTRMWEASDIQERKKQFKSQQAARSESQVPDRQPEPDYQAAPAVTKSHDAAKGDAIHLSKEQEHVLDLVVNQGKSVFFTGPAGTGKSVLMRAIIKQLKTKYARDPDRVAVTASTGLAACNIGGITLHSFSGIGLGKEDAPTLVRKIRRNPKAKNRWLRTKCLIIDEVSMVDGDLFDKLSQIGRTIRNNGRPWGGIQLIITGDFFQLPPVPDADKKREAKFAFDAATWTTSIDHTIGLTQVFRQRDPKFANMLNEMRLGKISQETVDAFKKLSRPLEFKDGVESAELFPTRAQVDGSNERRLRELPGTSNRYDAIDTGDANIRDKLLANMMAPKSIELKIDSQVMLIKNLDASLVNGSLGRVIAFSDERTFDMTNTDEYDSFMDDAMAKARRKLKAFSREPEEGGTGMKYPVVRFISTDGVARVILCQPEEWKVELPNGEVQAKRVQLPLILAWALSIHKAQGQTLERVTVNLGRVFEKGQAYVALSRATSQEGLRVLGFDKSKVMAHPRVINFYGQLYSAEEAAAKRPRSITDFVANRKGTVSTAVREVIDLDSDEERAAAY</sequence>
<evidence type="ECO:0000256" key="2">
    <source>
        <dbReference type="ARBA" id="ARBA00004173"/>
    </source>
</evidence>
<dbReference type="InterPro" id="IPR010285">
    <property type="entry name" value="DNA_helicase_pif1-like_DEAD"/>
</dbReference>
<dbReference type="InterPro" id="IPR048293">
    <property type="entry name" value="PIF1_RRM3_pfh1"/>
</dbReference>
<name>A0ABY2H3J9_9HYPO</name>
<keyword evidence="10" id="KW-0233">DNA recombination</keyword>
<gene>
    <name evidence="16" type="ORF">CCMA1212_005992</name>
</gene>
<reference evidence="16 17" key="1">
    <citation type="submission" date="2018-01" db="EMBL/GenBank/DDBJ databases">
        <title>Genome characterization of the sugarcane-associated fungus Trichoderma ghanense CCMA-1212 and their application in lignocelulose bioconversion.</title>
        <authorList>
            <person name="Steindorff A.S."/>
            <person name="Mendes T.D."/>
            <person name="Vilela E.S.D."/>
            <person name="Rodrigues D.S."/>
            <person name="Formighieri E.F."/>
            <person name="Melo I.S."/>
            <person name="Favaro L.C.L."/>
        </authorList>
    </citation>
    <scope>NUCLEOTIDE SEQUENCE [LARGE SCALE GENOMIC DNA]</scope>
    <source>
        <strain evidence="16 17">CCMA-1212</strain>
    </source>
</reference>
<dbReference type="Gene3D" id="3.40.50.300">
    <property type="entry name" value="P-loop containing nucleotide triphosphate hydrolases"/>
    <property type="match status" value="1"/>
</dbReference>
<dbReference type="Pfam" id="PF21530">
    <property type="entry name" value="Pif1_2B_dom"/>
    <property type="match status" value="1"/>
</dbReference>
<dbReference type="CDD" id="cd18809">
    <property type="entry name" value="SF1_C_RecD"/>
    <property type="match status" value="1"/>
</dbReference>
<keyword evidence="13" id="KW-0539">Nucleus</keyword>
<feature type="compositionally biased region" description="Polar residues" evidence="14">
    <location>
        <begin position="157"/>
        <end position="167"/>
    </location>
</feature>
<feature type="region of interest" description="Disordered" evidence="14">
    <location>
        <begin position="311"/>
        <end position="370"/>
    </location>
</feature>
<evidence type="ECO:0000256" key="11">
    <source>
        <dbReference type="ARBA" id="ARBA00023204"/>
    </source>
</evidence>
<dbReference type="SMART" id="SM00382">
    <property type="entry name" value="AAA"/>
    <property type="match status" value="1"/>
</dbReference>
<feature type="domain" description="AAA+ ATPase" evidence="15">
    <location>
        <begin position="390"/>
        <end position="686"/>
    </location>
</feature>
<dbReference type="GeneID" id="300577683"/>
<feature type="non-terminal residue" evidence="16">
    <location>
        <position position="1"/>
    </location>
</feature>